<feature type="transmembrane region" description="Helical" evidence="5">
    <location>
        <begin position="265"/>
        <end position="286"/>
    </location>
</feature>
<keyword evidence="5" id="KW-1003">Cell membrane</keyword>
<evidence type="ECO:0000256" key="2">
    <source>
        <dbReference type="ARBA" id="ARBA00022692"/>
    </source>
</evidence>
<evidence type="ECO:0000313" key="8">
    <source>
        <dbReference type="EMBL" id="RNE59343.1"/>
    </source>
</evidence>
<dbReference type="InterPro" id="IPR010096">
    <property type="entry name" value="NADH-Q_OxRdtase_suN/2"/>
</dbReference>
<keyword evidence="3 5" id="KW-1133">Transmembrane helix</keyword>
<keyword evidence="5" id="KW-0520">NAD</keyword>
<keyword evidence="9" id="KW-1185">Reference proteome</keyword>
<dbReference type="InterPro" id="IPR001750">
    <property type="entry name" value="ND/Mrp_TM"/>
</dbReference>
<organism evidence="8 9">
    <name type="scientific">Cryobacterium tepidiphilum</name>
    <dbReference type="NCBI Taxonomy" id="2486026"/>
    <lineage>
        <taxon>Bacteria</taxon>
        <taxon>Bacillati</taxon>
        <taxon>Actinomycetota</taxon>
        <taxon>Actinomycetes</taxon>
        <taxon>Micrococcales</taxon>
        <taxon>Microbacteriaceae</taxon>
        <taxon>Cryobacterium</taxon>
    </lineage>
</organism>
<comment type="similarity">
    <text evidence="5">Belongs to the complex I subunit 2 family.</text>
</comment>
<feature type="transmembrane region" description="Helical" evidence="5">
    <location>
        <begin position="6"/>
        <end position="30"/>
    </location>
</feature>
<feature type="transmembrane region" description="Helical" evidence="5">
    <location>
        <begin position="323"/>
        <end position="343"/>
    </location>
</feature>
<keyword evidence="5" id="KW-1278">Translocase</keyword>
<dbReference type="GO" id="GO:0048038">
    <property type="term" value="F:quinone binding"/>
    <property type="evidence" value="ECO:0007669"/>
    <property type="project" value="UniProtKB-KW"/>
</dbReference>
<dbReference type="AlphaFoldDB" id="A0A3M8L1F4"/>
<evidence type="ECO:0000256" key="3">
    <source>
        <dbReference type="ARBA" id="ARBA00022989"/>
    </source>
</evidence>
<keyword evidence="5" id="KW-0813">Transport</keyword>
<feature type="transmembrane region" description="Helical" evidence="5">
    <location>
        <begin position="293"/>
        <end position="311"/>
    </location>
</feature>
<evidence type="ECO:0000256" key="6">
    <source>
        <dbReference type="RuleBase" id="RU000320"/>
    </source>
</evidence>
<feature type="transmembrane region" description="Helical" evidence="5">
    <location>
        <begin position="106"/>
        <end position="124"/>
    </location>
</feature>
<feature type="domain" description="NADH:quinone oxidoreductase/Mrp antiporter transmembrane" evidence="7">
    <location>
        <begin position="123"/>
        <end position="409"/>
    </location>
</feature>
<reference evidence="8 9" key="1">
    <citation type="submission" date="2018-11" db="EMBL/GenBank/DDBJ databases">
        <title>Cryobacterium sp. nov., isolated from rhizosphere soil of lettuce.</title>
        <authorList>
            <person name="Wang Y."/>
        </authorList>
    </citation>
    <scope>NUCLEOTIDE SEQUENCE [LARGE SCALE GENOMIC DNA]</scope>
    <source>
        <strain evidence="8 9">NEAU-85</strain>
    </source>
</reference>
<evidence type="ECO:0000256" key="1">
    <source>
        <dbReference type="ARBA" id="ARBA00004127"/>
    </source>
</evidence>
<comment type="subcellular location">
    <subcellularLocation>
        <location evidence="5">Cell membrane</location>
        <topology evidence="5">Multi-pass membrane protein</topology>
    </subcellularLocation>
    <subcellularLocation>
        <location evidence="1">Endomembrane system</location>
        <topology evidence="1">Multi-pass membrane protein</topology>
    </subcellularLocation>
    <subcellularLocation>
        <location evidence="6">Membrane</location>
        <topology evidence="6">Multi-pass membrane protein</topology>
    </subcellularLocation>
</comment>
<comment type="function">
    <text evidence="5">NDH-1 shuttles electrons from NADH, via FMN and iron-sulfur (Fe-S) centers, to quinones in the respiratory chain. The immediate electron acceptor for the enzyme in this species is believed to be a menaquinone. Couples the redox reaction to proton translocation (for every two electrons transferred, four hydrogen ions are translocated across the cytoplasmic membrane), and thus conserves the redox energy in a proton gradient.</text>
</comment>
<dbReference type="EC" id="7.1.1.-" evidence="5"/>
<comment type="catalytic activity">
    <reaction evidence="5">
        <text>a quinone + NADH + 5 H(+)(in) = a quinol + NAD(+) + 4 H(+)(out)</text>
        <dbReference type="Rhea" id="RHEA:57888"/>
        <dbReference type="ChEBI" id="CHEBI:15378"/>
        <dbReference type="ChEBI" id="CHEBI:24646"/>
        <dbReference type="ChEBI" id="CHEBI:57540"/>
        <dbReference type="ChEBI" id="CHEBI:57945"/>
        <dbReference type="ChEBI" id="CHEBI:132124"/>
    </reaction>
</comment>
<dbReference type="EMBL" id="RDSR01000016">
    <property type="protein sequence ID" value="RNE59343.1"/>
    <property type="molecule type" value="Genomic_DNA"/>
</dbReference>
<dbReference type="OrthoDB" id="9811718at2"/>
<gene>
    <name evidence="5" type="primary">nuoN</name>
    <name evidence="8" type="ORF">EEJ31_09885</name>
</gene>
<accession>A0A3M8L1F4</accession>
<keyword evidence="2 5" id="KW-0812">Transmembrane</keyword>
<feature type="transmembrane region" description="Helical" evidence="5">
    <location>
        <begin position="130"/>
        <end position="147"/>
    </location>
</feature>
<dbReference type="GO" id="GO:0042773">
    <property type="term" value="P:ATP synthesis coupled electron transport"/>
    <property type="evidence" value="ECO:0007669"/>
    <property type="project" value="InterPro"/>
</dbReference>
<proteinExistence type="inferred from homology"/>
<feature type="transmembrane region" description="Helical" evidence="5">
    <location>
        <begin position="451"/>
        <end position="477"/>
    </location>
</feature>
<feature type="transmembrane region" description="Helical" evidence="5">
    <location>
        <begin position="159"/>
        <end position="180"/>
    </location>
</feature>
<dbReference type="HAMAP" id="MF_00445">
    <property type="entry name" value="NDH1_NuoN_1"/>
    <property type="match status" value="1"/>
</dbReference>
<dbReference type="RefSeq" id="WP_123046139.1">
    <property type="nucleotide sequence ID" value="NZ_RDSR01000016.1"/>
</dbReference>
<feature type="transmembrane region" description="Helical" evidence="5">
    <location>
        <begin position="396"/>
        <end position="416"/>
    </location>
</feature>
<name>A0A3M8L1F4_9MICO</name>
<keyword evidence="4 5" id="KW-0472">Membrane</keyword>
<evidence type="ECO:0000256" key="4">
    <source>
        <dbReference type="ARBA" id="ARBA00023136"/>
    </source>
</evidence>
<protein>
    <recommendedName>
        <fullName evidence="5">NADH-quinone oxidoreductase subunit N</fullName>
        <ecNumber evidence="5">7.1.1.-</ecNumber>
    </recommendedName>
    <alternativeName>
        <fullName evidence="5">NADH dehydrogenase I subunit N</fullName>
    </alternativeName>
    <alternativeName>
        <fullName evidence="5">NDH-1 subunit N</fullName>
    </alternativeName>
</protein>
<dbReference type="Pfam" id="PF00361">
    <property type="entry name" value="Proton_antipo_M"/>
    <property type="match status" value="1"/>
</dbReference>
<dbReference type="GO" id="GO:0012505">
    <property type="term" value="C:endomembrane system"/>
    <property type="evidence" value="ECO:0007669"/>
    <property type="project" value="UniProtKB-SubCell"/>
</dbReference>
<feature type="transmembrane region" description="Helical" evidence="5">
    <location>
        <begin position="192"/>
        <end position="214"/>
    </location>
</feature>
<keyword evidence="5" id="KW-0874">Quinone</keyword>
<comment type="subunit">
    <text evidence="5">NDH-1 is composed of 14 different subunits. Subunits NuoA, H, J, K, L, M, N constitute the membrane sector of the complex.</text>
</comment>
<dbReference type="GO" id="GO:0005886">
    <property type="term" value="C:plasma membrane"/>
    <property type="evidence" value="ECO:0007669"/>
    <property type="project" value="UniProtKB-SubCell"/>
</dbReference>
<feature type="transmembrane region" description="Helical" evidence="5">
    <location>
        <begin position="37"/>
        <end position="56"/>
    </location>
</feature>
<feature type="transmembrane region" description="Helical" evidence="5">
    <location>
        <begin position="355"/>
        <end position="376"/>
    </location>
</feature>
<dbReference type="GO" id="GO:0050136">
    <property type="term" value="F:NADH dehydrogenase (quinone) (non-electrogenic) activity"/>
    <property type="evidence" value="ECO:0007669"/>
    <property type="project" value="UniProtKB-UniRule"/>
</dbReference>
<evidence type="ECO:0000256" key="5">
    <source>
        <dbReference type="HAMAP-Rule" id="MF_00445"/>
    </source>
</evidence>
<comment type="caution">
    <text evidence="8">The sequence shown here is derived from an EMBL/GenBank/DDBJ whole genome shotgun (WGS) entry which is preliminary data.</text>
</comment>
<sequence length="483" mass="49186">MELGSDTLAVLPEICVLGGAIVVLLLGSFLPRGRQALSRLLAVLALLASATASAVGMTGPAMTVFEANYTVDAASGVARIVISLATVFVIVLGFSELAETPRESETYALLLLASLGAMVLAGAGDLLILITGYLLASIPLYALIGMSRSPRAAEAALKTYLLGALLGITLLVGVTVLYGVGGTTAYVQLGRALASAPAAAVAAGLVGVLAGLMFKAGGVPGHFWVPDATQAASTLVAAFLTTVPKVGALVAAYRLVDLIPATTDAALLVGILATAGMTLGNLAAFWQDDVRRLLGWSTVSQVGYLLLPVAVAGGSDLALPSLLLYLAGYAATNLTAFAVVAALPHHRTLVDYRGVARIHPWLAGALVVSLLGLVGTPPTAVFVGKLTTLTAAWDGGFAWLAVIAVINSVASLFYYLRWLAPMFARTPAVPRPQPMSNAAEAAAPSIDRRPWAAWSAMAGAVAVLILGVLAGGLLSIVGAPLAH</sequence>
<dbReference type="GO" id="GO:0008137">
    <property type="term" value="F:NADH dehydrogenase (ubiquinone) activity"/>
    <property type="evidence" value="ECO:0007669"/>
    <property type="project" value="InterPro"/>
</dbReference>
<feature type="transmembrane region" description="Helical" evidence="5">
    <location>
        <begin position="235"/>
        <end position="253"/>
    </location>
</feature>
<evidence type="ECO:0000259" key="7">
    <source>
        <dbReference type="Pfam" id="PF00361"/>
    </source>
</evidence>
<feature type="transmembrane region" description="Helical" evidence="5">
    <location>
        <begin position="76"/>
        <end position="94"/>
    </location>
</feature>
<evidence type="ECO:0000313" key="9">
    <source>
        <dbReference type="Proteomes" id="UP000279859"/>
    </source>
</evidence>
<dbReference type="PANTHER" id="PTHR22773">
    <property type="entry name" value="NADH DEHYDROGENASE"/>
    <property type="match status" value="1"/>
</dbReference>
<dbReference type="Proteomes" id="UP000279859">
    <property type="component" value="Unassembled WGS sequence"/>
</dbReference>